<dbReference type="EC" id="3.4.24.-" evidence="11"/>
<dbReference type="RefSeq" id="WP_147846984.1">
    <property type="nucleotide sequence ID" value="NZ_VDUZ01000010.1"/>
</dbReference>
<keyword evidence="5 11" id="KW-0812">Transmembrane</keyword>
<accession>A0A5C8PQ80</accession>
<comment type="cofactor">
    <cofactor evidence="1 11">
        <name>Zn(2+)</name>
        <dbReference type="ChEBI" id="CHEBI:29105"/>
    </cofactor>
</comment>
<feature type="transmembrane region" description="Helical" evidence="11">
    <location>
        <begin position="105"/>
        <end position="132"/>
    </location>
</feature>
<organism evidence="13 14">
    <name type="scientific">Vineibacter terrae</name>
    <dbReference type="NCBI Taxonomy" id="2586908"/>
    <lineage>
        <taxon>Bacteria</taxon>
        <taxon>Pseudomonadati</taxon>
        <taxon>Pseudomonadota</taxon>
        <taxon>Alphaproteobacteria</taxon>
        <taxon>Hyphomicrobiales</taxon>
        <taxon>Vineibacter</taxon>
    </lineage>
</organism>
<comment type="similarity">
    <text evidence="3 11">Belongs to the peptidase M50B family.</text>
</comment>
<keyword evidence="4 13" id="KW-0645">Protease</keyword>
<keyword evidence="14" id="KW-1185">Reference proteome</keyword>
<evidence type="ECO:0000256" key="3">
    <source>
        <dbReference type="ARBA" id="ARBA00007931"/>
    </source>
</evidence>
<proteinExistence type="inferred from homology"/>
<feature type="transmembrane region" description="Helical" evidence="11">
    <location>
        <begin position="6"/>
        <end position="25"/>
    </location>
</feature>
<dbReference type="InterPro" id="IPR004387">
    <property type="entry name" value="Pept_M50_Zn"/>
</dbReference>
<evidence type="ECO:0000256" key="4">
    <source>
        <dbReference type="ARBA" id="ARBA00022670"/>
    </source>
</evidence>
<keyword evidence="11" id="KW-0479">Metal-binding</keyword>
<dbReference type="InterPro" id="IPR036034">
    <property type="entry name" value="PDZ_sf"/>
</dbReference>
<evidence type="ECO:0000256" key="1">
    <source>
        <dbReference type="ARBA" id="ARBA00001947"/>
    </source>
</evidence>
<keyword evidence="8 11" id="KW-1133">Transmembrane helix</keyword>
<evidence type="ECO:0000256" key="5">
    <source>
        <dbReference type="ARBA" id="ARBA00022692"/>
    </source>
</evidence>
<dbReference type="Pfam" id="PF02163">
    <property type="entry name" value="Peptidase_M50"/>
    <property type="match status" value="1"/>
</dbReference>
<dbReference type="CDD" id="cd06163">
    <property type="entry name" value="S2P-M50_PDZ_RseP-like"/>
    <property type="match status" value="2"/>
</dbReference>
<keyword evidence="9 11" id="KW-0482">Metalloprotease</keyword>
<name>A0A5C8PQ80_9HYPH</name>
<evidence type="ECO:0000256" key="2">
    <source>
        <dbReference type="ARBA" id="ARBA00004141"/>
    </source>
</evidence>
<dbReference type="Proteomes" id="UP000321638">
    <property type="component" value="Unassembled WGS sequence"/>
</dbReference>
<evidence type="ECO:0000256" key="7">
    <source>
        <dbReference type="ARBA" id="ARBA00022833"/>
    </source>
</evidence>
<dbReference type="PANTHER" id="PTHR42837:SF2">
    <property type="entry name" value="MEMBRANE METALLOPROTEASE ARASP2, CHLOROPLASTIC-RELATED"/>
    <property type="match status" value="1"/>
</dbReference>
<dbReference type="Pfam" id="PF17820">
    <property type="entry name" value="PDZ_6"/>
    <property type="match status" value="2"/>
</dbReference>
<dbReference type="GO" id="GO:0016020">
    <property type="term" value="C:membrane"/>
    <property type="evidence" value="ECO:0007669"/>
    <property type="project" value="UniProtKB-SubCell"/>
</dbReference>
<evidence type="ECO:0000256" key="6">
    <source>
        <dbReference type="ARBA" id="ARBA00022801"/>
    </source>
</evidence>
<dbReference type="SMART" id="SM00228">
    <property type="entry name" value="PDZ"/>
    <property type="match status" value="2"/>
</dbReference>
<dbReference type="GO" id="GO:0046872">
    <property type="term" value="F:metal ion binding"/>
    <property type="evidence" value="ECO:0007669"/>
    <property type="project" value="UniProtKB-KW"/>
</dbReference>
<comment type="subcellular location">
    <subcellularLocation>
        <location evidence="2">Membrane</location>
        <topology evidence="2">Multi-pass membrane protein</topology>
    </subcellularLocation>
</comment>
<feature type="domain" description="PDZ" evidence="12">
    <location>
        <begin position="222"/>
        <end position="265"/>
    </location>
</feature>
<dbReference type="GO" id="GO:0006508">
    <property type="term" value="P:proteolysis"/>
    <property type="evidence" value="ECO:0007669"/>
    <property type="project" value="UniProtKB-KW"/>
</dbReference>
<dbReference type="EMBL" id="VDUZ01000010">
    <property type="protein sequence ID" value="TXL76722.1"/>
    <property type="molecule type" value="Genomic_DNA"/>
</dbReference>
<keyword evidence="6 11" id="KW-0378">Hydrolase</keyword>
<dbReference type="PROSITE" id="PS50106">
    <property type="entry name" value="PDZ"/>
    <property type="match status" value="1"/>
</dbReference>
<evidence type="ECO:0000256" key="10">
    <source>
        <dbReference type="ARBA" id="ARBA00023136"/>
    </source>
</evidence>
<evidence type="ECO:0000256" key="8">
    <source>
        <dbReference type="ARBA" id="ARBA00022989"/>
    </source>
</evidence>
<dbReference type="CDD" id="cd23081">
    <property type="entry name" value="cpPDZ_EcRseP-like"/>
    <property type="match status" value="2"/>
</dbReference>
<reference evidence="13 14" key="1">
    <citation type="submission" date="2019-06" db="EMBL/GenBank/DDBJ databases">
        <title>New taxonomy in bacterial strain CC-CFT640, isolated from vineyard.</title>
        <authorList>
            <person name="Lin S.-Y."/>
            <person name="Tsai C.-F."/>
            <person name="Young C.-C."/>
        </authorList>
    </citation>
    <scope>NUCLEOTIDE SEQUENCE [LARGE SCALE GENOMIC DNA]</scope>
    <source>
        <strain evidence="13 14">CC-CFT640</strain>
    </source>
</reference>
<keyword evidence="7 11" id="KW-0862">Zinc</keyword>
<evidence type="ECO:0000313" key="13">
    <source>
        <dbReference type="EMBL" id="TXL76722.1"/>
    </source>
</evidence>
<feature type="transmembrane region" description="Helical" evidence="11">
    <location>
        <begin position="434"/>
        <end position="459"/>
    </location>
</feature>
<evidence type="ECO:0000313" key="14">
    <source>
        <dbReference type="Proteomes" id="UP000321638"/>
    </source>
</evidence>
<dbReference type="SUPFAM" id="SSF50156">
    <property type="entry name" value="PDZ domain-like"/>
    <property type="match status" value="2"/>
</dbReference>
<evidence type="ECO:0000256" key="11">
    <source>
        <dbReference type="RuleBase" id="RU362031"/>
    </source>
</evidence>
<evidence type="ECO:0000256" key="9">
    <source>
        <dbReference type="ARBA" id="ARBA00023049"/>
    </source>
</evidence>
<sequence>MDFIGFFTNNIILTLLVITVLVFVHEWGHYWIGVRNGVHAEVFSIGFGPELWGWTSRKTGTRWRISALPLGGYVKFLGDSNPASVGGDDGLTGEQRKRAFHTQSLGVRAAVVVAGPAANLIFAIVLMAGLLMTYGQPYTPPTVVVTEPQGAAAKAGLRSGDTVVSIGGRSVESFEDILSIVQLNPGITIPVTLTRDGQTQTTMVTPAPIDFKDRFGNIHRLGDLGVSNVNALPVIGRVVPGSAAERAGLKAGDRILEIESAPIDNFGQIQRFIRERPNQPTAIKVERGGAVIDVTATPAPEEVRGADGKPRFEGRLGFASGSVSVVRKMGPLDATVEATAQVWHMSGTIYTVIRQIVLGLRPANEIGGPIRIAKTAGEVSQIGWSAVLYFVIGLSVTLGIFNLLPIPMLDGGHLLFYAIEWIRGRPLSARAQDIGFRIGLAAMGGLMVFATFNDISLLIGRILPL</sequence>
<comment type="caution">
    <text evidence="13">The sequence shown here is derived from an EMBL/GenBank/DDBJ whole genome shotgun (WGS) entry which is preliminary data.</text>
</comment>
<dbReference type="InterPro" id="IPR001478">
    <property type="entry name" value="PDZ"/>
</dbReference>
<feature type="transmembrane region" description="Helical" evidence="11">
    <location>
        <begin position="382"/>
        <end position="404"/>
    </location>
</feature>
<keyword evidence="10 11" id="KW-0472">Membrane</keyword>
<dbReference type="Gene3D" id="2.30.42.10">
    <property type="match status" value="2"/>
</dbReference>
<dbReference type="NCBIfam" id="TIGR00054">
    <property type="entry name" value="RIP metalloprotease RseP"/>
    <property type="match status" value="1"/>
</dbReference>
<gene>
    <name evidence="13" type="primary">rseP</name>
    <name evidence="13" type="ORF">FHP25_11015</name>
</gene>
<dbReference type="InterPro" id="IPR008915">
    <property type="entry name" value="Peptidase_M50"/>
</dbReference>
<dbReference type="GO" id="GO:0004222">
    <property type="term" value="F:metalloendopeptidase activity"/>
    <property type="evidence" value="ECO:0007669"/>
    <property type="project" value="InterPro"/>
</dbReference>
<dbReference type="AlphaFoldDB" id="A0A5C8PQ80"/>
<dbReference type="PANTHER" id="PTHR42837">
    <property type="entry name" value="REGULATOR OF SIGMA-E PROTEASE RSEP"/>
    <property type="match status" value="1"/>
</dbReference>
<dbReference type="OrthoDB" id="9782003at2"/>
<evidence type="ECO:0000259" key="12">
    <source>
        <dbReference type="PROSITE" id="PS50106"/>
    </source>
</evidence>
<dbReference type="InterPro" id="IPR041489">
    <property type="entry name" value="PDZ_6"/>
</dbReference>
<protein>
    <recommendedName>
        <fullName evidence="11">Zinc metalloprotease</fullName>
        <ecNumber evidence="11">3.4.24.-</ecNumber>
    </recommendedName>
</protein>